<evidence type="ECO:0000256" key="1">
    <source>
        <dbReference type="SAM" id="SignalP"/>
    </source>
</evidence>
<dbReference type="InterPro" id="IPR012674">
    <property type="entry name" value="Calycin"/>
</dbReference>
<dbReference type="Pfam" id="PF08768">
    <property type="entry name" value="THAP4_heme-bd"/>
    <property type="match status" value="1"/>
</dbReference>
<feature type="chain" id="PRO_5012724361" description="THAP4-like heme-binding domain-containing protein" evidence="1">
    <location>
        <begin position="25"/>
        <end position="207"/>
    </location>
</feature>
<evidence type="ECO:0000313" key="3">
    <source>
        <dbReference type="EMBL" id="SGY81468.1"/>
    </source>
</evidence>
<feature type="signal peptide" evidence="1">
    <location>
        <begin position="1"/>
        <end position="24"/>
    </location>
</feature>
<name>A0A1K9YIW5_9GAMM</name>
<dbReference type="PIRSF" id="PIRSF036226">
    <property type="entry name" value="UCP036226"/>
    <property type="match status" value="1"/>
</dbReference>
<dbReference type="EMBL" id="FPLD01000003">
    <property type="protein sequence ID" value="SGY81468.1"/>
    <property type="molecule type" value="Genomic_DNA"/>
</dbReference>
<dbReference type="RefSeq" id="WP_075496573.1">
    <property type="nucleotide sequence ID" value="NZ_CAWRBC010000092.1"/>
</dbReference>
<organism evidence="3 4">
    <name type="scientific">Moritella viscosa</name>
    <dbReference type="NCBI Taxonomy" id="80854"/>
    <lineage>
        <taxon>Bacteria</taxon>
        <taxon>Pseudomonadati</taxon>
        <taxon>Pseudomonadota</taxon>
        <taxon>Gammaproteobacteria</taxon>
        <taxon>Alteromonadales</taxon>
        <taxon>Moritellaceae</taxon>
        <taxon>Moritella</taxon>
    </lineage>
</organism>
<gene>
    <name evidence="3" type="ORF">NVI5450_0029</name>
</gene>
<sequence length="207" mass="22981">MNKKITLLVLISLSSVSFIQNARAVDLDLGPLTNLIGTWESTKFGGVDVAPGQAGSKVGKGGPAVEPYYETITFEPAADATNTSEQYLTALYYKQEVFRKRDNGKFHDQRGYLIYDKKNQMVYNSFCIPRAVCVVAEGKAGQVINFESSTRGVAESKFMTEKDTTTKFKMSLDMSEKDILKYSQITSLEVYGGKFTHTDSGTFKRKS</sequence>
<dbReference type="Gene3D" id="2.40.128.20">
    <property type="match status" value="1"/>
</dbReference>
<reference evidence="3 4" key="1">
    <citation type="submission" date="2016-11" db="EMBL/GenBank/DDBJ databases">
        <authorList>
            <person name="Jaros S."/>
            <person name="Januszkiewicz K."/>
            <person name="Wedrychowicz H."/>
        </authorList>
    </citation>
    <scope>NUCLEOTIDE SEQUENCE [LARGE SCALE GENOMIC DNA]</scope>
    <source>
        <strain evidence="3">NVI 5450</strain>
    </source>
</reference>
<evidence type="ECO:0000313" key="4">
    <source>
        <dbReference type="Proteomes" id="UP000183794"/>
    </source>
</evidence>
<dbReference type="InterPro" id="IPR014602">
    <property type="entry name" value="UCP036226"/>
</dbReference>
<accession>A0A1K9YIW5</accession>
<dbReference type="OrthoDB" id="9784808at2"/>
<dbReference type="SUPFAM" id="SSF50814">
    <property type="entry name" value="Lipocalins"/>
    <property type="match status" value="1"/>
</dbReference>
<protein>
    <recommendedName>
        <fullName evidence="2">THAP4-like heme-binding domain-containing protein</fullName>
    </recommendedName>
</protein>
<dbReference type="Proteomes" id="UP000183794">
    <property type="component" value="Unassembled WGS sequence"/>
</dbReference>
<keyword evidence="1" id="KW-0732">Signal</keyword>
<evidence type="ECO:0000259" key="2">
    <source>
        <dbReference type="Pfam" id="PF08768"/>
    </source>
</evidence>
<dbReference type="AlphaFoldDB" id="A0A1K9YIW5"/>
<dbReference type="InterPro" id="IPR014878">
    <property type="entry name" value="THAP4-like_heme-bd"/>
</dbReference>
<feature type="domain" description="THAP4-like heme-binding" evidence="2">
    <location>
        <begin position="28"/>
        <end position="205"/>
    </location>
</feature>
<proteinExistence type="predicted"/>